<evidence type="ECO:0000313" key="3">
    <source>
        <dbReference type="Proteomes" id="UP000605013"/>
    </source>
</evidence>
<feature type="transmembrane region" description="Helical" evidence="1">
    <location>
        <begin position="110"/>
        <end position="134"/>
    </location>
</feature>
<sequence length="150" mass="16917">MKNISLPIRFGLVISACLIAFFLILALFNLHTNPYFSLFNGFITGFGIYETIKYYKLQQADYFSYTGGFTVGIVAGFIASVLFTIFFTFYATEINPDFLNQLLTVFESDYNVHIGLVAFVVAIMGFATTVVMTLTCMQLFKKSRNIPQNV</sequence>
<keyword evidence="1" id="KW-1133">Transmembrane helix</keyword>
<keyword evidence="1" id="KW-0812">Transmembrane</keyword>
<accession>A0ABS1WN08</accession>
<evidence type="ECO:0000256" key="1">
    <source>
        <dbReference type="SAM" id="Phobius"/>
    </source>
</evidence>
<dbReference type="InterPro" id="IPR025250">
    <property type="entry name" value="DUF4199"/>
</dbReference>
<proteinExistence type="predicted"/>
<dbReference type="EMBL" id="JAEMEF010000011">
    <property type="protein sequence ID" value="MBL7560507.1"/>
    <property type="molecule type" value="Genomic_DNA"/>
</dbReference>
<organism evidence="2 3">
    <name type="scientific">Olleya sediminilitoris</name>
    <dbReference type="NCBI Taxonomy" id="2795739"/>
    <lineage>
        <taxon>Bacteria</taxon>
        <taxon>Pseudomonadati</taxon>
        <taxon>Bacteroidota</taxon>
        <taxon>Flavobacteriia</taxon>
        <taxon>Flavobacteriales</taxon>
        <taxon>Flavobacteriaceae</taxon>
    </lineage>
</organism>
<keyword evidence="3" id="KW-1185">Reference proteome</keyword>
<gene>
    <name evidence="2" type="ORF">JAO71_11930</name>
</gene>
<keyword evidence="1" id="KW-0472">Membrane</keyword>
<dbReference type="Proteomes" id="UP000605013">
    <property type="component" value="Unassembled WGS sequence"/>
</dbReference>
<reference evidence="2 3" key="1">
    <citation type="submission" date="2020-12" db="EMBL/GenBank/DDBJ databases">
        <title>Olleya sediminilitoris sp. nov., isolated from a tidal flat.</title>
        <authorList>
            <person name="Park S."/>
            <person name="Yoon J.-H."/>
        </authorList>
    </citation>
    <scope>NUCLEOTIDE SEQUENCE [LARGE SCALE GENOMIC DNA]</scope>
    <source>
        <strain evidence="2 3">YSTF-M6</strain>
    </source>
</reference>
<evidence type="ECO:0000313" key="2">
    <source>
        <dbReference type="EMBL" id="MBL7560507.1"/>
    </source>
</evidence>
<dbReference type="RefSeq" id="WP_028289656.1">
    <property type="nucleotide sequence ID" value="NZ_JAEMEF010000011.1"/>
</dbReference>
<feature type="transmembrane region" description="Helical" evidence="1">
    <location>
        <begin position="34"/>
        <end position="52"/>
    </location>
</feature>
<comment type="caution">
    <text evidence="2">The sequence shown here is derived from an EMBL/GenBank/DDBJ whole genome shotgun (WGS) entry which is preliminary data.</text>
</comment>
<dbReference type="Pfam" id="PF13858">
    <property type="entry name" value="DUF4199"/>
    <property type="match status" value="1"/>
</dbReference>
<feature type="transmembrane region" description="Helical" evidence="1">
    <location>
        <begin position="7"/>
        <end position="28"/>
    </location>
</feature>
<protein>
    <submittedName>
        <fullName evidence="2">DUF4199 domain-containing protein</fullName>
    </submittedName>
</protein>
<feature type="transmembrane region" description="Helical" evidence="1">
    <location>
        <begin position="64"/>
        <end position="90"/>
    </location>
</feature>
<name>A0ABS1WN08_9FLAO</name>